<dbReference type="AlphaFoldDB" id="A0A2T3N7H2"/>
<keyword evidence="1" id="KW-1133">Transmembrane helix</keyword>
<evidence type="ECO:0000256" key="1">
    <source>
        <dbReference type="SAM" id="Phobius"/>
    </source>
</evidence>
<comment type="caution">
    <text evidence="3">The sequence shown here is derived from an EMBL/GenBank/DDBJ whole genome shotgun (WGS) entry which is preliminary data.</text>
</comment>
<dbReference type="EMBL" id="PYMA01000037">
    <property type="protein sequence ID" value="PSW08907.1"/>
    <property type="molecule type" value="Genomic_DNA"/>
</dbReference>
<keyword evidence="1" id="KW-0812">Transmembrane</keyword>
<evidence type="ECO:0000259" key="2">
    <source>
        <dbReference type="Pfam" id="PF03703"/>
    </source>
</evidence>
<dbReference type="PANTHER" id="PTHR37938">
    <property type="entry name" value="BLL0215 PROTEIN"/>
    <property type="match status" value="1"/>
</dbReference>
<evidence type="ECO:0000313" key="4">
    <source>
        <dbReference type="Proteomes" id="UP000241771"/>
    </source>
</evidence>
<organism evidence="3 4">
    <name type="scientific">Photobacterium sanctipauli</name>
    <dbReference type="NCBI Taxonomy" id="1342794"/>
    <lineage>
        <taxon>Bacteria</taxon>
        <taxon>Pseudomonadati</taxon>
        <taxon>Pseudomonadota</taxon>
        <taxon>Gammaproteobacteria</taxon>
        <taxon>Vibrionales</taxon>
        <taxon>Vibrionaceae</taxon>
        <taxon>Photobacterium</taxon>
    </lineage>
</organism>
<feature type="transmembrane region" description="Helical" evidence="1">
    <location>
        <begin position="34"/>
        <end position="51"/>
    </location>
</feature>
<gene>
    <name evidence="3" type="ORF">C9I98_26235</name>
</gene>
<accession>A0A2T3N7H2</accession>
<dbReference type="Proteomes" id="UP000241771">
    <property type="component" value="Unassembled WGS sequence"/>
</dbReference>
<dbReference type="InterPro" id="IPR005182">
    <property type="entry name" value="YdbS-like_PH"/>
</dbReference>
<keyword evidence="1" id="KW-0472">Membrane</keyword>
<reference evidence="3 4" key="1">
    <citation type="submission" date="2018-01" db="EMBL/GenBank/DDBJ databases">
        <title>Whole genome sequencing of Histamine producing bacteria.</title>
        <authorList>
            <person name="Butler K."/>
        </authorList>
    </citation>
    <scope>NUCLEOTIDE SEQUENCE [LARGE SCALE GENOMIC DNA]</scope>
    <source>
        <strain evidence="3 4">DSM 100436</strain>
    </source>
</reference>
<feature type="domain" description="YdbS-like PH" evidence="2">
    <location>
        <begin position="81"/>
        <end position="152"/>
    </location>
</feature>
<sequence length="170" mass="18713">MNGVSMANISTFLNQQLRTDESVSFIASISKKPLLAYLILTVALCFLFSLMGNFGYIFMAFMVLAMLFQCIAYIVYSISSEFVVTNQRVIGKTGLISRNTFEIPLEQGEGLLVRQSLFGRIFGYGSIASSGTGTTTVAMLYLEDPFAVRKQILDAKSLVLDITNSKEAVQ</sequence>
<keyword evidence="4" id="KW-1185">Reference proteome</keyword>
<evidence type="ECO:0000313" key="3">
    <source>
        <dbReference type="EMBL" id="PSW08907.1"/>
    </source>
</evidence>
<feature type="transmembrane region" description="Helical" evidence="1">
    <location>
        <begin position="57"/>
        <end position="78"/>
    </location>
</feature>
<name>A0A2T3N7H2_9GAMM</name>
<dbReference type="Pfam" id="PF03703">
    <property type="entry name" value="bPH_2"/>
    <property type="match status" value="1"/>
</dbReference>
<dbReference type="PANTHER" id="PTHR37938:SF1">
    <property type="entry name" value="BLL0215 PROTEIN"/>
    <property type="match status" value="1"/>
</dbReference>
<protein>
    <submittedName>
        <fullName evidence="3">PH domain-containing protein</fullName>
    </submittedName>
</protein>
<proteinExistence type="predicted"/>